<evidence type="ECO:0000313" key="4">
    <source>
        <dbReference type="Proteomes" id="UP000284614"/>
    </source>
</evidence>
<dbReference type="Proteomes" id="UP000284614">
    <property type="component" value="Unassembled WGS sequence"/>
</dbReference>
<dbReference type="EMBL" id="QSDG01000019">
    <property type="protein sequence ID" value="RGY66339.1"/>
    <property type="molecule type" value="Genomic_DNA"/>
</dbReference>
<dbReference type="RefSeq" id="WP_022011840.1">
    <property type="nucleotide sequence ID" value="NZ_CP080296.1"/>
</dbReference>
<feature type="coiled-coil region" evidence="1">
    <location>
        <begin position="46"/>
        <end position="107"/>
    </location>
</feature>
<evidence type="ECO:0000313" key="3">
    <source>
        <dbReference type="EMBL" id="RGY66339.1"/>
    </source>
</evidence>
<feature type="coiled-coil region" evidence="1">
    <location>
        <begin position="454"/>
        <end position="511"/>
    </location>
</feature>
<feature type="coiled-coil region" evidence="1">
    <location>
        <begin position="364"/>
        <end position="391"/>
    </location>
</feature>
<gene>
    <name evidence="3" type="ORF">DXA27_18260</name>
</gene>
<dbReference type="PROSITE" id="PS51257">
    <property type="entry name" value="PROKAR_LIPOPROTEIN"/>
    <property type="match status" value="1"/>
</dbReference>
<evidence type="ECO:0000256" key="1">
    <source>
        <dbReference type="SAM" id="Coils"/>
    </source>
</evidence>
<feature type="signal peptide" evidence="2">
    <location>
        <begin position="1"/>
        <end position="19"/>
    </location>
</feature>
<evidence type="ECO:0008006" key="5">
    <source>
        <dbReference type="Google" id="ProtNLM"/>
    </source>
</evidence>
<evidence type="ECO:0000256" key="2">
    <source>
        <dbReference type="SAM" id="SignalP"/>
    </source>
</evidence>
<proteinExistence type="predicted"/>
<keyword evidence="2" id="KW-0732">Signal</keyword>
<organism evidence="3 4">
    <name type="scientific">Bacteroides fragilis</name>
    <dbReference type="NCBI Taxonomy" id="817"/>
    <lineage>
        <taxon>Bacteria</taxon>
        <taxon>Pseudomonadati</taxon>
        <taxon>Bacteroidota</taxon>
        <taxon>Bacteroidia</taxon>
        <taxon>Bacteroidales</taxon>
        <taxon>Bacteroidaceae</taxon>
        <taxon>Bacteroides</taxon>
    </lineage>
</organism>
<protein>
    <recommendedName>
        <fullName evidence="5">Lipoprotein</fullName>
    </recommendedName>
</protein>
<dbReference type="AlphaFoldDB" id="A0A413JUQ1"/>
<sequence>MKKKLMMVAVLLGALSLGACVDNDESASVTAVRNAKAEQLKGAAALANAQAGVQDAQKRLTEAKAAAKEFENQKDQEAYERDKERLIAQANADLWAAKANEERAKQDFLNVADEQLKGLYGEYQGYSYQLSSLQETRDQNAVTLANYKAGLISYKEVVEKQKAIKLANIAQNDAKIAAYSKYDGLDKADLQNKALEALQIKNNAIKATTAAAQAKVPAQKAYRDAIADFTSDESSLKTVVAARTIIDQLQNFGVATPITGCEYDYIDGTGVYYYSGLLYIGNGEYIQPIEISSKEIAEDLSVTYYSWKSEYAKEKATQNFNNEYAAAVKLLGKSGDKADAGTKYADLTAANEELKAAGEDQVKIDAANISIAKAKDAINEQNESIAELKETIELIASMSGADVAAYDKAIEALKTNETVLAYVAACDAYDEADEAYEVADANYSALSALANNYGVDAKAEIRTLEAANATLNKEIADLDSTYGVLNREQQIARLEVSVANLTTQIDAIQKLMDIVMEQINALIAK</sequence>
<reference evidence="3 4" key="1">
    <citation type="submission" date="2018-08" db="EMBL/GenBank/DDBJ databases">
        <title>A genome reference for cultivated species of the human gut microbiota.</title>
        <authorList>
            <person name="Zou Y."/>
            <person name="Xue W."/>
            <person name="Luo G."/>
        </authorList>
    </citation>
    <scope>NUCLEOTIDE SEQUENCE [LARGE SCALE GENOMIC DNA]</scope>
    <source>
        <strain evidence="3 4">OF01-1</strain>
    </source>
</reference>
<name>A0A413JUQ1_BACFG</name>
<comment type="caution">
    <text evidence="3">The sequence shown here is derived from an EMBL/GenBank/DDBJ whole genome shotgun (WGS) entry which is preliminary data.</text>
</comment>
<keyword evidence="1" id="KW-0175">Coiled coil</keyword>
<feature type="chain" id="PRO_5019256848" description="Lipoprotein" evidence="2">
    <location>
        <begin position="20"/>
        <end position="525"/>
    </location>
</feature>
<accession>A0A413JUQ1</accession>